<protein>
    <recommendedName>
        <fullName evidence="1">SET domain-containing protein</fullName>
    </recommendedName>
</protein>
<dbReference type="PROSITE" id="PS50280">
    <property type="entry name" value="SET"/>
    <property type="match status" value="1"/>
</dbReference>
<dbReference type="Proteomes" id="UP000612055">
    <property type="component" value="Unassembled WGS sequence"/>
</dbReference>
<dbReference type="PANTHER" id="PTHR13271:SF123">
    <property type="entry name" value="RIBULOSE-1,5-BISPHOSPHATE CARBOXYLASE_OXYGENASE SMALL SUBUNIT N-METHYLTRANSFERASE I-RELATED"/>
    <property type="match status" value="1"/>
</dbReference>
<dbReference type="GO" id="GO:0016279">
    <property type="term" value="F:protein-lysine N-methyltransferase activity"/>
    <property type="evidence" value="ECO:0007669"/>
    <property type="project" value="TreeGrafter"/>
</dbReference>
<gene>
    <name evidence="2" type="ORF">HYH03_009374</name>
</gene>
<reference evidence="2" key="1">
    <citation type="journal article" date="2020" name="bioRxiv">
        <title>Comparative genomics of Chlamydomonas.</title>
        <authorList>
            <person name="Craig R.J."/>
            <person name="Hasan A.R."/>
            <person name="Ness R.W."/>
            <person name="Keightley P.D."/>
        </authorList>
    </citation>
    <scope>NUCLEOTIDE SEQUENCE</scope>
    <source>
        <strain evidence="2">CCAP 11/70</strain>
    </source>
</reference>
<dbReference type="InterPro" id="IPR001214">
    <property type="entry name" value="SET_dom"/>
</dbReference>
<dbReference type="OrthoDB" id="441812at2759"/>
<sequence>MKVTIGRTAEGVRGIFTTEEVLAGEPLIIIPDHLVLSVKNVAAAEAAPVLLKEMFLPCSRLKPYMDMLPKLGEVLTGYNFPEEYIKYLADPSMEDMVTQSFKRHAKATFKGQNNNHMEMTIPEAIGREDLNLTYWEHVVSLLSSRTFTIRKAALSMVPVIDLANHDPADINRLDSTTPDGVRLIAGKDLKPGEEVTITYGNMRSDELLLYYGFIDQLTKPPKVFLVDHRDYIPYEVTSMDEDPPLMGPLEDVVAETARLRKILAAFEGRLAGLGPLPDSNPYLRDTIKQLHAQRREAIIAEVARLEALAEVLRAGGGQADAGEGEGADDEL</sequence>
<dbReference type="AlphaFoldDB" id="A0A836BX71"/>
<dbReference type="InterPro" id="IPR050600">
    <property type="entry name" value="SETD3_SETD6_MTase"/>
</dbReference>
<organism evidence="2 3">
    <name type="scientific">Edaphochlamys debaryana</name>
    <dbReference type="NCBI Taxonomy" id="47281"/>
    <lineage>
        <taxon>Eukaryota</taxon>
        <taxon>Viridiplantae</taxon>
        <taxon>Chlorophyta</taxon>
        <taxon>core chlorophytes</taxon>
        <taxon>Chlorophyceae</taxon>
        <taxon>CS clade</taxon>
        <taxon>Chlamydomonadales</taxon>
        <taxon>Chlamydomonadales incertae sedis</taxon>
        <taxon>Edaphochlamys</taxon>
    </lineage>
</organism>
<name>A0A836BX71_9CHLO</name>
<dbReference type="Gene3D" id="3.90.1410.10">
    <property type="entry name" value="set domain protein methyltransferase, domain 1"/>
    <property type="match status" value="1"/>
</dbReference>
<accession>A0A836BX71</accession>
<dbReference type="SUPFAM" id="SSF82199">
    <property type="entry name" value="SET domain"/>
    <property type="match status" value="1"/>
</dbReference>
<evidence type="ECO:0000259" key="1">
    <source>
        <dbReference type="PROSITE" id="PS50280"/>
    </source>
</evidence>
<evidence type="ECO:0000313" key="2">
    <source>
        <dbReference type="EMBL" id="KAG2492431.1"/>
    </source>
</evidence>
<dbReference type="CDD" id="cd10527">
    <property type="entry name" value="SET_LSMT"/>
    <property type="match status" value="1"/>
</dbReference>
<dbReference type="Pfam" id="PF00856">
    <property type="entry name" value="SET"/>
    <property type="match status" value="1"/>
</dbReference>
<dbReference type="InterPro" id="IPR046341">
    <property type="entry name" value="SET_dom_sf"/>
</dbReference>
<feature type="domain" description="SET" evidence="1">
    <location>
        <begin position="1"/>
        <end position="200"/>
    </location>
</feature>
<comment type="caution">
    <text evidence="2">The sequence shown here is derived from an EMBL/GenBank/DDBJ whole genome shotgun (WGS) entry which is preliminary data.</text>
</comment>
<keyword evidence="3" id="KW-1185">Reference proteome</keyword>
<proteinExistence type="predicted"/>
<dbReference type="PANTHER" id="PTHR13271">
    <property type="entry name" value="UNCHARACTERIZED PUTATIVE METHYLTRANSFERASE"/>
    <property type="match status" value="1"/>
</dbReference>
<evidence type="ECO:0000313" key="3">
    <source>
        <dbReference type="Proteomes" id="UP000612055"/>
    </source>
</evidence>
<dbReference type="EMBL" id="JAEHOE010000045">
    <property type="protein sequence ID" value="KAG2492431.1"/>
    <property type="molecule type" value="Genomic_DNA"/>
</dbReference>